<dbReference type="AlphaFoldDB" id="A0A9D2LHN5"/>
<accession>A0A9D2LHN5</accession>
<keyword evidence="1" id="KW-0812">Transmembrane</keyword>
<evidence type="ECO:0000313" key="3">
    <source>
        <dbReference type="Proteomes" id="UP000823824"/>
    </source>
</evidence>
<comment type="caution">
    <text evidence="2">The sequence shown here is derived from an EMBL/GenBank/DDBJ whole genome shotgun (WGS) entry which is preliminary data.</text>
</comment>
<dbReference type="EMBL" id="DWZJ01000022">
    <property type="protein sequence ID" value="HJB12678.1"/>
    <property type="molecule type" value="Genomic_DNA"/>
</dbReference>
<keyword evidence="1" id="KW-1133">Transmembrane helix</keyword>
<reference evidence="2" key="1">
    <citation type="journal article" date="2021" name="PeerJ">
        <title>Extensive microbial diversity within the chicken gut microbiome revealed by metagenomics and culture.</title>
        <authorList>
            <person name="Gilroy R."/>
            <person name="Ravi A."/>
            <person name="Getino M."/>
            <person name="Pursley I."/>
            <person name="Horton D.L."/>
            <person name="Alikhan N.F."/>
            <person name="Baker D."/>
            <person name="Gharbi K."/>
            <person name="Hall N."/>
            <person name="Watson M."/>
            <person name="Adriaenssens E.M."/>
            <person name="Foster-Nyarko E."/>
            <person name="Jarju S."/>
            <person name="Secka A."/>
            <person name="Antonio M."/>
            <person name="Oren A."/>
            <person name="Chaudhuri R.R."/>
            <person name="La Ragione R."/>
            <person name="Hildebrand F."/>
            <person name="Pallen M.J."/>
        </authorList>
    </citation>
    <scope>NUCLEOTIDE SEQUENCE</scope>
    <source>
        <strain evidence="2">ChiBcec18-1249</strain>
    </source>
</reference>
<reference evidence="2" key="2">
    <citation type="submission" date="2021-04" db="EMBL/GenBank/DDBJ databases">
        <authorList>
            <person name="Gilroy R."/>
        </authorList>
    </citation>
    <scope>NUCLEOTIDE SEQUENCE</scope>
    <source>
        <strain evidence="2">ChiBcec18-1249</strain>
    </source>
</reference>
<feature type="transmembrane region" description="Helical" evidence="1">
    <location>
        <begin position="78"/>
        <end position="97"/>
    </location>
</feature>
<keyword evidence="1" id="KW-0472">Membrane</keyword>
<evidence type="ECO:0000256" key="1">
    <source>
        <dbReference type="SAM" id="Phobius"/>
    </source>
</evidence>
<sequence length="101" mass="11935">MKFFRKMDEMELHLSLNAIRVAWFFTVVALFVWGIWEHAQTGRFTAPMYLFLFQNLLYFLALQVGKWRTGDRDGAKSLLLYVLLLVVFLLAFGLLLWRMGL</sequence>
<dbReference type="Proteomes" id="UP000823824">
    <property type="component" value="Unassembled WGS sequence"/>
</dbReference>
<feature type="transmembrane region" description="Helical" evidence="1">
    <location>
        <begin position="12"/>
        <end position="36"/>
    </location>
</feature>
<gene>
    <name evidence="2" type="ORF">H9787_03075</name>
</gene>
<feature type="transmembrane region" description="Helical" evidence="1">
    <location>
        <begin position="48"/>
        <end position="66"/>
    </location>
</feature>
<organism evidence="2 3">
    <name type="scientific">Candidatus Oscillibacter excrementigallinarum</name>
    <dbReference type="NCBI Taxonomy" id="2838716"/>
    <lineage>
        <taxon>Bacteria</taxon>
        <taxon>Bacillati</taxon>
        <taxon>Bacillota</taxon>
        <taxon>Clostridia</taxon>
        <taxon>Eubacteriales</taxon>
        <taxon>Oscillospiraceae</taxon>
        <taxon>Oscillibacter</taxon>
    </lineage>
</organism>
<proteinExistence type="predicted"/>
<protein>
    <submittedName>
        <fullName evidence="2">Uncharacterized protein</fullName>
    </submittedName>
</protein>
<name>A0A9D2LHN5_9FIRM</name>
<evidence type="ECO:0000313" key="2">
    <source>
        <dbReference type="EMBL" id="HJB12678.1"/>
    </source>
</evidence>